<dbReference type="PANTHER" id="PTHR41287:SF1">
    <property type="entry name" value="PROTEIN YMFN"/>
    <property type="match status" value="1"/>
</dbReference>
<gene>
    <name evidence="1" type="ORF">HMPREF9257_0517</name>
</gene>
<sequence length="108" mass="13185">MIDSKSEERFVTQMYWLPRDNFEQRVHSEKIPYDIWLNRGLIRLCEENKINYSDVTAWYLEMLREYGIIPAWIYYDPYCATYWVEKMESHGFEMVPCRQGVRTLSLPM</sequence>
<dbReference type="InterPro" id="IPR005021">
    <property type="entry name" value="Terminase_largesu-like"/>
</dbReference>
<keyword evidence="2" id="KW-1185">Reference proteome</keyword>
<accession>E4KQG1</accession>
<dbReference type="AlphaFoldDB" id="E4KQG1"/>
<proteinExistence type="predicted"/>
<name>E4KQG1_9LACT</name>
<dbReference type="EMBL" id="AENN01000017">
    <property type="protein sequence ID" value="EFR30617.1"/>
    <property type="molecule type" value="Genomic_DNA"/>
</dbReference>
<dbReference type="Proteomes" id="UP000005990">
    <property type="component" value="Unassembled WGS sequence"/>
</dbReference>
<comment type="caution">
    <text evidence="1">The sequence shown here is derived from an EMBL/GenBank/DDBJ whole genome shotgun (WGS) entry which is preliminary data.</text>
</comment>
<dbReference type="PANTHER" id="PTHR41287">
    <property type="match status" value="1"/>
</dbReference>
<evidence type="ECO:0000313" key="2">
    <source>
        <dbReference type="Proteomes" id="UP000005990"/>
    </source>
</evidence>
<protein>
    <submittedName>
        <fullName evidence="1">Uncharacterized protein</fullName>
    </submittedName>
</protein>
<evidence type="ECO:0000313" key="1">
    <source>
        <dbReference type="EMBL" id="EFR30617.1"/>
    </source>
</evidence>
<organism evidence="1 2">
    <name type="scientific">Eremococcus coleocola ACS-139-V-Col8</name>
    <dbReference type="NCBI Taxonomy" id="908337"/>
    <lineage>
        <taxon>Bacteria</taxon>
        <taxon>Bacillati</taxon>
        <taxon>Bacillota</taxon>
        <taxon>Bacilli</taxon>
        <taxon>Lactobacillales</taxon>
        <taxon>Aerococcaceae</taxon>
        <taxon>Eremococcus</taxon>
    </lineage>
</organism>
<dbReference type="eggNOG" id="COG4626">
    <property type="taxonomic scope" value="Bacteria"/>
</dbReference>
<reference evidence="1 2" key="1">
    <citation type="submission" date="2010-10" db="EMBL/GenBank/DDBJ databases">
        <authorList>
            <person name="Durkin A.S."/>
            <person name="Madupu R."/>
            <person name="Torralba M."/>
            <person name="Gillis M."/>
            <person name="Methe B."/>
            <person name="Sutton G."/>
            <person name="Nelson K.E."/>
        </authorList>
    </citation>
    <scope>NUCLEOTIDE SEQUENCE [LARGE SCALE GENOMIC DNA]</scope>
    <source>
        <strain evidence="1 2">ACS-139-V-Col8</strain>
    </source>
</reference>